<evidence type="ECO:0000313" key="7">
    <source>
        <dbReference type="EMBL" id="SFZ73659.1"/>
    </source>
</evidence>
<dbReference type="PANTHER" id="PTHR30085:SF6">
    <property type="entry name" value="ABC TRANSPORTER GLUTAMINE-BINDING PROTEIN GLNH"/>
    <property type="match status" value="1"/>
</dbReference>
<proteinExistence type="inferred from homology"/>
<dbReference type="Proteomes" id="UP000186513">
    <property type="component" value="Unassembled WGS sequence"/>
</dbReference>
<dbReference type="EMBL" id="FPKR01000003">
    <property type="protein sequence ID" value="SFZ73659.1"/>
    <property type="molecule type" value="Genomic_DNA"/>
</dbReference>
<dbReference type="InterPro" id="IPR051455">
    <property type="entry name" value="Bact_solute-bind_prot3"/>
</dbReference>
<evidence type="ECO:0000256" key="3">
    <source>
        <dbReference type="ARBA" id="ARBA00022729"/>
    </source>
</evidence>
<keyword evidence="2" id="KW-0813">Transport</keyword>
<feature type="signal peptide" evidence="5">
    <location>
        <begin position="1"/>
        <end position="21"/>
    </location>
</feature>
<evidence type="ECO:0000256" key="2">
    <source>
        <dbReference type="ARBA" id="ARBA00022448"/>
    </source>
</evidence>
<name>A0A1K2HA95_9NEIS</name>
<sequence length="266" mass="29140">MMKRLTAVFALFGLLCGAAQADLVDEIKTRGQLVVGCNADAPPFGFHNRDKTISGYDVDMAALVAKKLGVKFVVQNLDPAERVNLLRSKKVDLVVATMTKTAERERQVDFSYGYFVTGQKVLARKGRFADLNALQSGSIGVARGTTSESQFKQLFPKSTLISMDDTQAAVNFLQNGKIDGVTADEPALAGLQAKLPNRNQYEISVFSLSTEVYGMAMRKGEPRFLKLVNEALIEAERSGEAARIFQRWFGPETSTPLVRFFTIGGV</sequence>
<evidence type="ECO:0000256" key="4">
    <source>
        <dbReference type="RuleBase" id="RU003744"/>
    </source>
</evidence>
<evidence type="ECO:0000313" key="8">
    <source>
        <dbReference type="Proteomes" id="UP000186513"/>
    </source>
</evidence>
<dbReference type="PROSITE" id="PS01039">
    <property type="entry name" value="SBP_BACTERIAL_3"/>
    <property type="match status" value="1"/>
</dbReference>
<comment type="similarity">
    <text evidence="1 4">Belongs to the bacterial solute-binding protein 3 family.</text>
</comment>
<dbReference type="STRING" id="1121279.SAMN02745887_00935"/>
<dbReference type="SMART" id="SM00062">
    <property type="entry name" value="PBPb"/>
    <property type="match status" value="1"/>
</dbReference>
<accession>A0A1K2HA95</accession>
<dbReference type="InterPro" id="IPR018313">
    <property type="entry name" value="SBP_3_CS"/>
</dbReference>
<dbReference type="InterPro" id="IPR001638">
    <property type="entry name" value="Solute-binding_3/MltF_N"/>
</dbReference>
<evidence type="ECO:0000259" key="6">
    <source>
        <dbReference type="SMART" id="SM00062"/>
    </source>
</evidence>
<organism evidence="7 8">
    <name type="scientific">Chitinimonas taiwanensis DSM 18899</name>
    <dbReference type="NCBI Taxonomy" id="1121279"/>
    <lineage>
        <taxon>Bacteria</taxon>
        <taxon>Pseudomonadati</taxon>
        <taxon>Pseudomonadota</taxon>
        <taxon>Betaproteobacteria</taxon>
        <taxon>Neisseriales</taxon>
        <taxon>Chitinibacteraceae</taxon>
        <taxon>Chitinimonas</taxon>
    </lineage>
</organism>
<keyword evidence="3 5" id="KW-0732">Signal</keyword>
<dbReference type="Pfam" id="PF00497">
    <property type="entry name" value="SBP_bac_3"/>
    <property type="match status" value="1"/>
</dbReference>
<dbReference type="Gene3D" id="3.40.190.10">
    <property type="entry name" value="Periplasmic binding protein-like II"/>
    <property type="match status" value="2"/>
</dbReference>
<reference evidence="7 8" key="1">
    <citation type="submission" date="2016-11" db="EMBL/GenBank/DDBJ databases">
        <authorList>
            <person name="Jaros S."/>
            <person name="Januszkiewicz K."/>
            <person name="Wedrychowicz H."/>
        </authorList>
    </citation>
    <scope>NUCLEOTIDE SEQUENCE [LARGE SCALE GENOMIC DNA]</scope>
    <source>
        <strain evidence="7 8">DSM 18899</strain>
    </source>
</reference>
<evidence type="ECO:0000256" key="5">
    <source>
        <dbReference type="SAM" id="SignalP"/>
    </source>
</evidence>
<dbReference type="GO" id="GO:0006865">
    <property type="term" value="P:amino acid transport"/>
    <property type="evidence" value="ECO:0007669"/>
    <property type="project" value="TreeGrafter"/>
</dbReference>
<dbReference type="GO" id="GO:0005576">
    <property type="term" value="C:extracellular region"/>
    <property type="evidence" value="ECO:0007669"/>
    <property type="project" value="TreeGrafter"/>
</dbReference>
<dbReference type="GO" id="GO:0030288">
    <property type="term" value="C:outer membrane-bounded periplasmic space"/>
    <property type="evidence" value="ECO:0007669"/>
    <property type="project" value="TreeGrafter"/>
</dbReference>
<evidence type="ECO:0000256" key="1">
    <source>
        <dbReference type="ARBA" id="ARBA00010333"/>
    </source>
</evidence>
<dbReference type="PANTHER" id="PTHR30085">
    <property type="entry name" value="AMINO ACID ABC TRANSPORTER PERMEASE"/>
    <property type="match status" value="1"/>
</dbReference>
<feature type="domain" description="Solute-binding protein family 3/N-terminal" evidence="6">
    <location>
        <begin position="32"/>
        <end position="252"/>
    </location>
</feature>
<keyword evidence="8" id="KW-1185">Reference proteome</keyword>
<dbReference type="SUPFAM" id="SSF53850">
    <property type="entry name" value="Periplasmic binding protein-like II"/>
    <property type="match status" value="1"/>
</dbReference>
<protein>
    <submittedName>
        <fullName evidence="7">Polar amino acid transport system substrate-binding protein</fullName>
    </submittedName>
</protein>
<gene>
    <name evidence="7" type="ORF">SAMN02745887_00935</name>
</gene>
<feature type="chain" id="PRO_5009678433" evidence="5">
    <location>
        <begin position="22"/>
        <end position="266"/>
    </location>
</feature>
<dbReference type="AlphaFoldDB" id="A0A1K2HA95"/>